<evidence type="ECO:0000313" key="1">
    <source>
        <dbReference type="EMBL" id="KAJ8681755.1"/>
    </source>
</evidence>
<protein>
    <submittedName>
        <fullName evidence="1">Uncharacterized protein</fullName>
    </submittedName>
</protein>
<comment type="caution">
    <text evidence="1">The sequence shown here is derived from an EMBL/GenBank/DDBJ whole genome shotgun (WGS) entry which is preliminary data.</text>
</comment>
<evidence type="ECO:0000313" key="2">
    <source>
        <dbReference type="Proteomes" id="UP001239111"/>
    </source>
</evidence>
<organism evidence="1 2">
    <name type="scientific">Eretmocerus hayati</name>
    <dbReference type="NCBI Taxonomy" id="131215"/>
    <lineage>
        <taxon>Eukaryota</taxon>
        <taxon>Metazoa</taxon>
        <taxon>Ecdysozoa</taxon>
        <taxon>Arthropoda</taxon>
        <taxon>Hexapoda</taxon>
        <taxon>Insecta</taxon>
        <taxon>Pterygota</taxon>
        <taxon>Neoptera</taxon>
        <taxon>Endopterygota</taxon>
        <taxon>Hymenoptera</taxon>
        <taxon>Apocrita</taxon>
        <taxon>Proctotrupomorpha</taxon>
        <taxon>Chalcidoidea</taxon>
        <taxon>Aphelinidae</taxon>
        <taxon>Aphelininae</taxon>
        <taxon>Eretmocerus</taxon>
    </lineage>
</organism>
<dbReference type="EMBL" id="CM056741">
    <property type="protein sequence ID" value="KAJ8681755.1"/>
    <property type="molecule type" value="Genomic_DNA"/>
</dbReference>
<keyword evidence="2" id="KW-1185">Reference proteome</keyword>
<accession>A0ACC2PE79</accession>
<name>A0ACC2PE79_9HYME</name>
<sequence>MDVSSLRAAAKKANRRIRVLLSVNDEHRILKKSANIPDVVTSLTKTMQEVDGLELNVTAGNKLKLVSFLRTLKDEMVNKDLEKKIFLVLPTKPEHLAKKFELKELSKYVDLFTIPTHYLRDDDQVHRTFHPSRLMGLFDMLNTDSLVDLVHGMGAPKQKILISAPVRAYHFRLQDHANNIPRSQALDEEPETYDRQKLCNVMSKGEWTVERDEDLTGPYAFKNTTWIAFEDETSLKIKGKYVILRDLAGLALRDVESDRKNTCGAPLVVSVHQAMTEMKRKPRDAVFSSLEKDLKGSSSRYPRQVRTSDFRIVRVVDTEGNVQAVRENTQTAFTCTRQGYFTHPKSCNRFYRCVKFNQAVDDYSVFEFDCPEGLAFDEKTEICAWPGSLSKGSACPGSSEIEPVPRTRFKCPSHPGFYADPHNCRWFFACYDLGGPEMVPYEFRCPFGLVFDQSKLVCEWPWKVPGCNGPGHGDGSYTQNFGGYNQNSGIPQGGIVGLGGFVGQSGYSGQSPEGLGVYDNSNQAYNYDYSNYQGGSSSLANNAGFGPSSQNYNPSGSFAGPSSYDGQPQYITSNANGYPGQAPQNFAGPQPSQGVQNSYNQGNSGSSYTPFVFYNYDNEPAKPYNGQSGSYSNSNSDYDSQKYNNPDSSATYNGQSYAGPRPNDHYPTYYDQQPVYPGKNNQNVPNYNNQIYNNNNGNKNPANAKPEKFDDNAAKNNGKPAKSDYDSTSYSANAQDYDDQRGTNFNNGITSQTSIYASNGIQTTQVNSEKFATTAGLENYAGTTQTPVNYQTNSPDTFKTTNSAADYFDSQRSNGATSTYGGPGKDEGFKDATGTNNYAGNSAADYDTNANRVTTGNNYIGISNAKQNSVQYMQRENEIFGSNIAGSKYPSYNVDYSQTNQKQNSGFNGLGASSQYGNSAIQYTTNTVSGQNSLINQVPNRAVSSISQTNSIDSHITGLSTAGNTKFSGQTGPFTYNSTFYAASGYPTSSLLPFITTPNPIHTADYNGAPIINSIIYKPQLEMGLSSSEYFGNEYPNQAEKSLTSQGRMQNLATFSSTRKNESNYDFDKGFPFVQNSNTKLAGIAPANNAASTISPSKLEDDSVQTDVYKNSDVFGQTTLGFNNEITKFSQSTKIPQDFGLSGTTSVDESFRTNYASNTQYNQGTTIGRNPFAGFGGVTPAGPSVTPGRIEQNYNAEDSTIPGVVPLNNQKTEGPNDFGSYKTNYAGFTTSYTKSEEDSGYKTNEYHDNGGRGTIRYNNGVVTSKVTQGYNTSPFTERTNSFNNNNFNKQSTLSPLDGQNNNDLKQFTEGVYTKGGFTKTGPTKTGITTAQVGGSGSYIIGTGTPRQRPDPAYIGEHAFTGSSASSKPGFNSDIVRTTPTPLADATGTTYGNAKFEENSGFTKSPNNYNNVGSLYNPAKPNEKYPANEYSRDDTKSNDKNGFKGYSYPTPAYNDKSKGYSYPKPVVELETADLSNANPEPTQNKYFDGTTAYPFSGNQPSKYNAENYGTTARPLAFTTDQMENFRTTVYQAAKIAQETSTLKPVIDNGYKSVILSTPVPAVISTQSYQSDEITTREQTYLDVGVTFGQNDYYNQDNSDYPDTFTTSNQGSFGQRIVTQTNLAQTQFYQSTQNPQVFNQNNELRPFSQKNNFPAPNKGQQNFRPENQPFSPKTVVPLPKQVYVSPKAVTPAVGVTYANPIVAADFRQRQPNQETTPSLSTITDPPVSVQKGLNYRILQQRPANDVANNQVQGYYGSQTELNGGPRNQAPTGFVPQAYSQTFYNSEGQTDFNQQRYNNVRVNNQNPPSYVHQTSSTGYSDSRYGQNSALYRAQNSPASNAESSQSLHNQNTGNSVSGQGQGFSGQTRTLIGSNVITSIGSFSSENSNQNGANAGEQRILAEFNNVNSKKSQQSTTSAPEITTFGGQYGSTQTTRTKSNEASRSRDQNKKVVVKLSDLHPLILGKLNAECTCKADPFALLRGPDRQSLPVNSQNRGRVDLANYDESDIYVDLDGDQRSQAETEFVRNLPASQVLSSSRVQFKSGTRDRNGGLKGPAPGYLPAAAPSKEYLPSTTVPEFTPITEEDSDANSYPRSLFVKVDNVGSASYTRSRTGKALVSGAPVNNVKTQNELVKSLKSREDTAGLECARPGLFRHPKQCNKFYACHWDEWKRRYTLHVFNCPVHLAFDSSAGACNFPSKGPACQDNKLLL</sequence>
<reference evidence="1" key="1">
    <citation type="submission" date="2023-04" db="EMBL/GenBank/DDBJ databases">
        <title>A chromosome-level genome assembly of the parasitoid wasp Eretmocerus hayati.</title>
        <authorList>
            <person name="Zhong Y."/>
            <person name="Liu S."/>
            <person name="Liu Y."/>
        </authorList>
    </citation>
    <scope>NUCLEOTIDE SEQUENCE</scope>
    <source>
        <strain evidence="1">ZJU_SS_LIU_2023</strain>
    </source>
</reference>
<proteinExistence type="predicted"/>
<dbReference type="Proteomes" id="UP001239111">
    <property type="component" value="Chromosome 1"/>
</dbReference>
<gene>
    <name evidence="1" type="ORF">QAD02_017547</name>
</gene>